<evidence type="ECO:0000313" key="3">
    <source>
        <dbReference type="Proteomes" id="UP000029553"/>
    </source>
</evidence>
<dbReference type="Pfam" id="PF01609">
    <property type="entry name" value="DDE_Tnp_1"/>
    <property type="match status" value="1"/>
</dbReference>
<dbReference type="GO" id="GO:0003677">
    <property type="term" value="F:DNA binding"/>
    <property type="evidence" value="ECO:0007669"/>
    <property type="project" value="InterPro"/>
</dbReference>
<evidence type="ECO:0000313" key="2">
    <source>
        <dbReference type="EMBL" id="KGH31085.1"/>
    </source>
</evidence>
<evidence type="ECO:0000259" key="1">
    <source>
        <dbReference type="Pfam" id="PF01609"/>
    </source>
</evidence>
<organism evidence="2 3">
    <name type="scientific">Comamonas testosteroni</name>
    <name type="common">Pseudomonas testosteroni</name>
    <dbReference type="NCBI Taxonomy" id="285"/>
    <lineage>
        <taxon>Bacteria</taxon>
        <taxon>Pseudomonadati</taxon>
        <taxon>Pseudomonadota</taxon>
        <taxon>Betaproteobacteria</taxon>
        <taxon>Burkholderiales</taxon>
        <taxon>Comamonadaceae</taxon>
        <taxon>Comamonas</taxon>
    </lineage>
</organism>
<dbReference type="EMBL" id="AWOR01000032">
    <property type="protein sequence ID" value="KGH31085.1"/>
    <property type="molecule type" value="Genomic_DNA"/>
</dbReference>
<protein>
    <recommendedName>
        <fullName evidence="1">Transposase IS4-like domain-containing protein</fullName>
    </recommendedName>
</protein>
<feature type="domain" description="Transposase IS4-like" evidence="1">
    <location>
        <begin position="4"/>
        <end position="77"/>
    </location>
</feature>
<comment type="caution">
    <text evidence="2">The sequence shown here is derived from an EMBL/GenBank/DDBJ whole genome shotgun (WGS) entry which is preliminary data.</text>
</comment>
<dbReference type="Proteomes" id="UP000029553">
    <property type="component" value="Unassembled WGS sequence"/>
</dbReference>
<dbReference type="InterPro" id="IPR002559">
    <property type="entry name" value="Transposase_11"/>
</dbReference>
<sequence length="132" mass="14461">MEVQKHGAERRRQWRKLHIGIDAQALQVRAICVTSNNASDAVAAMPQLLGQLPAAGPWPTILGDGAYFCAEVLFEVDCRLLASGASSWTSHTADLFAGLAYRDWDVCFLAPLCTHATGQKASFTRRVEFINI</sequence>
<accession>A0A096H0Z0</accession>
<name>A0A096H0Z0_COMTE</name>
<dbReference type="AlphaFoldDB" id="A0A096H0Z0"/>
<dbReference type="GO" id="GO:0004803">
    <property type="term" value="F:transposase activity"/>
    <property type="evidence" value="ECO:0007669"/>
    <property type="project" value="InterPro"/>
</dbReference>
<dbReference type="GO" id="GO:0006313">
    <property type="term" value="P:DNA transposition"/>
    <property type="evidence" value="ECO:0007669"/>
    <property type="project" value="InterPro"/>
</dbReference>
<proteinExistence type="predicted"/>
<gene>
    <name evidence="2" type="ORF">P353_07325</name>
</gene>
<reference evidence="2 3" key="1">
    <citation type="submission" date="2013-09" db="EMBL/GenBank/DDBJ databases">
        <title>High correlation between genotypes and phenotypes of environmental bacteria Comamonas testosteroni strains.</title>
        <authorList>
            <person name="Liu L."/>
            <person name="Zhu W."/>
            <person name="Xia X."/>
            <person name="Xu B."/>
            <person name="Luo M."/>
            <person name="Wang G."/>
        </authorList>
    </citation>
    <scope>NUCLEOTIDE SEQUENCE [LARGE SCALE GENOMIC DNA]</scope>
    <source>
        <strain evidence="2 3">JL40</strain>
    </source>
</reference>